<feature type="domain" description="Carrier" evidence="1">
    <location>
        <begin position="51"/>
        <end position="126"/>
    </location>
</feature>
<sequence length="139" mass="15969">MAILRQKLPEYSIPTRVGHCQRWPLTDNGKRDRQALETLLHPYARAIETMRPSTETELLLCDQLKSLLNIPHINLHDNFFAIGGDSFIATRLTSALRRNHGIELPLWKIFSLQTISHIAQAIESMFMDETDIQFEEGSL</sequence>
<dbReference type="Proteomes" id="UP000696184">
    <property type="component" value="Unassembled WGS sequence"/>
</dbReference>
<dbReference type="PANTHER" id="PTHR45527">
    <property type="entry name" value="NONRIBOSOMAL PEPTIDE SYNTHETASE"/>
    <property type="match status" value="1"/>
</dbReference>
<reference evidence="2 3" key="1">
    <citation type="submission" date="2020-08" db="EMBL/GenBank/DDBJ databases">
        <title>Description of Xenorhabdus lircayensis sp. nov., the symbiotic bacterium associated with the entomopathogenic nematode Steirnernema unicornum.</title>
        <authorList>
            <person name="Castaneda-Alvarez C."/>
            <person name="Prodan S."/>
            <person name="Zamorano A."/>
            <person name="San-Blas E."/>
            <person name="Aballay E."/>
        </authorList>
    </citation>
    <scope>NUCLEOTIDE SEQUENCE [LARGE SCALE GENOMIC DNA]</scope>
    <source>
        <strain evidence="2 3">VLS</strain>
    </source>
</reference>
<accession>A0ABS0U9G0</accession>
<dbReference type="InterPro" id="IPR009081">
    <property type="entry name" value="PP-bd_ACP"/>
</dbReference>
<dbReference type="SUPFAM" id="SSF56801">
    <property type="entry name" value="Acetyl-CoA synthetase-like"/>
    <property type="match status" value="1"/>
</dbReference>
<evidence type="ECO:0000259" key="1">
    <source>
        <dbReference type="PROSITE" id="PS50075"/>
    </source>
</evidence>
<name>A0ABS0U9G0_9GAMM</name>
<dbReference type="Gene3D" id="1.10.1200.10">
    <property type="entry name" value="ACP-like"/>
    <property type="match status" value="1"/>
</dbReference>
<dbReference type="PROSITE" id="PS50075">
    <property type="entry name" value="CARRIER"/>
    <property type="match status" value="1"/>
</dbReference>
<evidence type="ECO:0000313" key="3">
    <source>
        <dbReference type="Proteomes" id="UP000696184"/>
    </source>
</evidence>
<dbReference type="SUPFAM" id="SSF47336">
    <property type="entry name" value="ACP-like"/>
    <property type="match status" value="1"/>
</dbReference>
<dbReference type="InterPro" id="IPR045851">
    <property type="entry name" value="AMP-bd_C_sf"/>
</dbReference>
<dbReference type="Gene3D" id="3.30.300.30">
    <property type="match status" value="1"/>
</dbReference>
<dbReference type="InterPro" id="IPR036736">
    <property type="entry name" value="ACP-like_sf"/>
</dbReference>
<keyword evidence="3" id="KW-1185">Reference proteome</keyword>
<organism evidence="2 3">
    <name type="scientific">Xenorhabdus lircayensis</name>
    <dbReference type="NCBI Taxonomy" id="2763499"/>
    <lineage>
        <taxon>Bacteria</taxon>
        <taxon>Pseudomonadati</taxon>
        <taxon>Pseudomonadota</taxon>
        <taxon>Gammaproteobacteria</taxon>
        <taxon>Enterobacterales</taxon>
        <taxon>Morganellaceae</taxon>
        <taxon>Xenorhabdus</taxon>
    </lineage>
</organism>
<protein>
    <recommendedName>
        <fullName evidence="1">Carrier domain-containing protein</fullName>
    </recommendedName>
</protein>
<gene>
    <name evidence="2" type="ORF">H8A87_13080</name>
</gene>
<dbReference type="Pfam" id="PF00550">
    <property type="entry name" value="PP-binding"/>
    <property type="match status" value="1"/>
</dbReference>
<dbReference type="EMBL" id="JACOII010000044">
    <property type="protein sequence ID" value="MBI6549623.1"/>
    <property type="molecule type" value="Genomic_DNA"/>
</dbReference>
<dbReference type="PANTHER" id="PTHR45527:SF1">
    <property type="entry name" value="FATTY ACID SYNTHASE"/>
    <property type="match status" value="1"/>
</dbReference>
<comment type="caution">
    <text evidence="2">The sequence shown here is derived from an EMBL/GenBank/DDBJ whole genome shotgun (WGS) entry which is preliminary data.</text>
</comment>
<evidence type="ECO:0000313" key="2">
    <source>
        <dbReference type="EMBL" id="MBI6549623.1"/>
    </source>
</evidence>
<proteinExistence type="predicted"/>